<keyword evidence="5" id="KW-1015">Disulfide bond</keyword>
<keyword evidence="3 6" id="KW-0378">Hydrolase</keyword>
<sequence length="304" mass="33060">MYKFYGASVKTSVVLIVLFTKLCGLTECRRVKRVVNGNEVRCGTEPRVGSLHRRDTQEHLCGAVVLSRNFAITAAHCVHLSEDNYVLQLNNYCIRDGETRPIAKITQIITNDLYDSGNHSLTFLLSTHFIRKIGTCLRDSNNRASKAHDIALLRITLDLNDANSEWLNESVLPSSSFGVSGECTIYGYGYKDVNTMKTSDVLSSGEVIIISLDECTQKLGPFVAPQPDSGMMCAIGYGVDACQGDSGSPLICEGLIQGISSYGMSCGVSNLPGIYTSIGAHLDFIQNAIQTQNQIKTNASANIE</sequence>
<feature type="domain" description="Peptidase S1" evidence="7">
    <location>
        <begin position="34"/>
        <end position="290"/>
    </location>
</feature>
<name>A0A8R2LYJ2_BOMMO</name>
<dbReference type="Proteomes" id="UP000005204">
    <property type="component" value="Unassembled WGS sequence"/>
</dbReference>
<dbReference type="InterPro" id="IPR001314">
    <property type="entry name" value="Peptidase_S1A"/>
</dbReference>
<dbReference type="GO" id="GO:0004252">
    <property type="term" value="F:serine-type endopeptidase activity"/>
    <property type="evidence" value="ECO:0007669"/>
    <property type="project" value="InterPro"/>
</dbReference>
<evidence type="ECO:0000256" key="2">
    <source>
        <dbReference type="ARBA" id="ARBA00022670"/>
    </source>
</evidence>
<dbReference type="KEGG" id="bmor:101738361"/>
<dbReference type="InterPro" id="IPR009003">
    <property type="entry name" value="Peptidase_S1_PA"/>
</dbReference>
<dbReference type="EnsemblMetazoa" id="XM_038012470.1">
    <property type="protein sequence ID" value="XP_037868398.1"/>
    <property type="gene ID" value="LOC101738361"/>
</dbReference>
<evidence type="ECO:0000256" key="3">
    <source>
        <dbReference type="ARBA" id="ARBA00022801"/>
    </source>
</evidence>
<dbReference type="PROSITE" id="PS00135">
    <property type="entry name" value="TRYPSIN_SER"/>
    <property type="match status" value="1"/>
</dbReference>
<reference evidence="8" key="2">
    <citation type="submission" date="2022-06" db="UniProtKB">
        <authorList>
            <consortium name="EnsemblMetazoa"/>
        </authorList>
    </citation>
    <scope>IDENTIFICATION</scope>
    <source>
        <strain evidence="8">p50T (Dazao)</strain>
    </source>
</reference>
<protein>
    <recommendedName>
        <fullName evidence="7">Peptidase S1 domain-containing protein</fullName>
    </recommendedName>
</protein>
<evidence type="ECO:0000313" key="9">
    <source>
        <dbReference type="Proteomes" id="UP000005204"/>
    </source>
</evidence>
<keyword evidence="2 6" id="KW-0645">Protease</keyword>
<evidence type="ECO:0000256" key="6">
    <source>
        <dbReference type="RuleBase" id="RU363034"/>
    </source>
</evidence>
<dbReference type="SUPFAM" id="SSF50494">
    <property type="entry name" value="Trypsin-like serine proteases"/>
    <property type="match status" value="1"/>
</dbReference>
<dbReference type="GeneID" id="101738361"/>
<proteinExistence type="inferred from homology"/>
<dbReference type="InterPro" id="IPR050430">
    <property type="entry name" value="Peptidase_S1"/>
</dbReference>
<evidence type="ECO:0000313" key="8">
    <source>
        <dbReference type="EnsemblMetazoa" id="XP_037868398.1"/>
    </source>
</evidence>
<comment type="similarity">
    <text evidence="1">Belongs to the peptidase S1 family.</text>
</comment>
<dbReference type="RefSeq" id="XP_037868398.1">
    <property type="nucleotide sequence ID" value="XM_038012470.2"/>
</dbReference>
<dbReference type="InterPro" id="IPR001254">
    <property type="entry name" value="Trypsin_dom"/>
</dbReference>
<dbReference type="AlphaFoldDB" id="A0A8R2LYJ2"/>
<dbReference type="CDD" id="cd00190">
    <property type="entry name" value="Tryp_SPc"/>
    <property type="match status" value="1"/>
</dbReference>
<dbReference type="SMART" id="SM00020">
    <property type="entry name" value="Tryp_SPc"/>
    <property type="match status" value="1"/>
</dbReference>
<keyword evidence="9" id="KW-1185">Reference proteome</keyword>
<dbReference type="PRINTS" id="PR00722">
    <property type="entry name" value="CHYMOTRYPSIN"/>
</dbReference>
<dbReference type="GO" id="GO:0006508">
    <property type="term" value="P:proteolysis"/>
    <property type="evidence" value="ECO:0007669"/>
    <property type="project" value="UniProtKB-KW"/>
</dbReference>
<dbReference type="InterPro" id="IPR043504">
    <property type="entry name" value="Peptidase_S1_PA_chymotrypsin"/>
</dbReference>
<reference evidence="9" key="1">
    <citation type="journal article" date="2008" name="Insect Biochem. Mol. Biol.">
        <title>The genome of a lepidopteran model insect, the silkworm Bombyx mori.</title>
        <authorList>
            <consortium name="International Silkworm Genome Consortium"/>
        </authorList>
    </citation>
    <scope>NUCLEOTIDE SEQUENCE [LARGE SCALE GENOMIC DNA]</scope>
    <source>
        <strain evidence="9">p50T</strain>
    </source>
</reference>
<dbReference type="PANTHER" id="PTHR24276:SF98">
    <property type="entry name" value="FI18310P1-RELATED"/>
    <property type="match status" value="1"/>
</dbReference>
<evidence type="ECO:0000256" key="5">
    <source>
        <dbReference type="ARBA" id="ARBA00023157"/>
    </source>
</evidence>
<dbReference type="PROSITE" id="PS50240">
    <property type="entry name" value="TRYPSIN_DOM"/>
    <property type="match status" value="1"/>
</dbReference>
<evidence type="ECO:0000259" key="7">
    <source>
        <dbReference type="PROSITE" id="PS50240"/>
    </source>
</evidence>
<dbReference type="Pfam" id="PF00089">
    <property type="entry name" value="Trypsin"/>
    <property type="match status" value="1"/>
</dbReference>
<evidence type="ECO:0000256" key="1">
    <source>
        <dbReference type="ARBA" id="ARBA00007664"/>
    </source>
</evidence>
<dbReference type="InterPro" id="IPR018114">
    <property type="entry name" value="TRYPSIN_HIS"/>
</dbReference>
<dbReference type="InterPro" id="IPR033116">
    <property type="entry name" value="TRYPSIN_SER"/>
</dbReference>
<evidence type="ECO:0000256" key="4">
    <source>
        <dbReference type="ARBA" id="ARBA00022825"/>
    </source>
</evidence>
<dbReference type="PROSITE" id="PS00134">
    <property type="entry name" value="TRYPSIN_HIS"/>
    <property type="match status" value="1"/>
</dbReference>
<dbReference type="PANTHER" id="PTHR24276">
    <property type="entry name" value="POLYSERASE-RELATED"/>
    <property type="match status" value="1"/>
</dbReference>
<organism evidence="8 9">
    <name type="scientific">Bombyx mori</name>
    <name type="common">Silk moth</name>
    <dbReference type="NCBI Taxonomy" id="7091"/>
    <lineage>
        <taxon>Eukaryota</taxon>
        <taxon>Metazoa</taxon>
        <taxon>Ecdysozoa</taxon>
        <taxon>Arthropoda</taxon>
        <taxon>Hexapoda</taxon>
        <taxon>Insecta</taxon>
        <taxon>Pterygota</taxon>
        <taxon>Neoptera</taxon>
        <taxon>Endopterygota</taxon>
        <taxon>Lepidoptera</taxon>
        <taxon>Glossata</taxon>
        <taxon>Ditrysia</taxon>
        <taxon>Bombycoidea</taxon>
        <taxon>Bombycidae</taxon>
        <taxon>Bombycinae</taxon>
        <taxon>Bombyx</taxon>
    </lineage>
</organism>
<dbReference type="Gene3D" id="2.40.10.10">
    <property type="entry name" value="Trypsin-like serine proteases"/>
    <property type="match status" value="1"/>
</dbReference>
<keyword evidence="4 6" id="KW-0720">Serine protease</keyword>
<accession>A0A8R2LYJ2</accession>